<dbReference type="HOGENOM" id="CLU_2621819_0_0_1"/>
<sequence>MLGNPDHFSVKQGNTRVSYVAERIGETDIGRAKLDGGIIFSNRFLDIDTAIETLLPLRDVSQGGTVVIDSFVTGRQAL</sequence>
<organism evidence="1 2">
    <name type="scientific">Cladophialophora bantiana (strain ATCC 10958 / CBS 173.52 / CDC B-1940 / NIH 8579)</name>
    <name type="common">Xylohypha bantiana</name>
    <dbReference type="NCBI Taxonomy" id="1442370"/>
    <lineage>
        <taxon>Eukaryota</taxon>
        <taxon>Fungi</taxon>
        <taxon>Dikarya</taxon>
        <taxon>Ascomycota</taxon>
        <taxon>Pezizomycotina</taxon>
        <taxon>Eurotiomycetes</taxon>
        <taxon>Chaetothyriomycetidae</taxon>
        <taxon>Chaetothyriales</taxon>
        <taxon>Herpotrichiellaceae</taxon>
        <taxon>Cladophialophora</taxon>
    </lineage>
</organism>
<dbReference type="Proteomes" id="UP000053789">
    <property type="component" value="Unassembled WGS sequence"/>
</dbReference>
<proteinExistence type="predicted"/>
<dbReference type="RefSeq" id="XP_016617016.1">
    <property type="nucleotide sequence ID" value="XM_016766718.1"/>
</dbReference>
<dbReference type="VEuPathDB" id="FungiDB:Z519_08992"/>
<accession>A0A0D2FUX7</accession>
<dbReference type="EMBL" id="KN846993">
    <property type="protein sequence ID" value="KIW90347.1"/>
    <property type="molecule type" value="Genomic_DNA"/>
</dbReference>
<evidence type="ECO:0000313" key="1">
    <source>
        <dbReference type="EMBL" id="KIW90347.1"/>
    </source>
</evidence>
<name>A0A0D2FUX7_CLAB1</name>
<dbReference type="GeneID" id="27701920"/>
<evidence type="ECO:0000313" key="2">
    <source>
        <dbReference type="Proteomes" id="UP000053789"/>
    </source>
</evidence>
<keyword evidence="2" id="KW-1185">Reference proteome</keyword>
<dbReference type="OrthoDB" id="5305386at2759"/>
<protein>
    <submittedName>
        <fullName evidence="1">Uncharacterized protein</fullName>
    </submittedName>
</protein>
<gene>
    <name evidence="1" type="ORF">Z519_08992</name>
</gene>
<dbReference type="AlphaFoldDB" id="A0A0D2FUX7"/>
<reference evidence="1" key="1">
    <citation type="submission" date="2015-01" db="EMBL/GenBank/DDBJ databases">
        <title>The Genome Sequence of Cladophialophora bantiana CBS 173.52.</title>
        <authorList>
            <consortium name="The Broad Institute Genomics Platform"/>
            <person name="Cuomo C."/>
            <person name="de Hoog S."/>
            <person name="Gorbushina A."/>
            <person name="Stielow B."/>
            <person name="Teixiera M."/>
            <person name="Abouelleil A."/>
            <person name="Chapman S.B."/>
            <person name="Priest M."/>
            <person name="Young S.K."/>
            <person name="Wortman J."/>
            <person name="Nusbaum C."/>
            <person name="Birren B."/>
        </authorList>
    </citation>
    <scope>NUCLEOTIDE SEQUENCE [LARGE SCALE GENOMIC DNA]</scope>
    <source>
        <strain evidence="1">CBS 173.52</strain>
    </source>
</reference>